<dbReference type="AlphaFoldDB" id="D1B1H6"/>
<dbReference type="eggNOG" id="ENOG5030F26">
    <property type="taxonomic scope" value="Bacteria"/>
</dbReference>
<evidence type="ECO:0000313" key="2">
    <source>
        <dbReference type="Proteomes" id="UP000002222"/>
    </source>
</evidence>
<dbReference type="Proteomes" id="UP000002222">
    <property type="component" value="Chromosome"/>
</dbReference>
<protein>
    <recommendedName>
        <fullName evidence="3">PD-(D/E)XK nuclease superfamily protein</fullName>
    </recommendedName>
</protein>
<sequence length="422" mass="49746">MEQPNFKILLEKIQKISEKYDNEDRVTGRRFNIYSIADIETDEVKTHSKMIAELLNPKGSHAQGDKYLKLFCDVVRINPTFSEKIKVTVETSFDNGRLDIELIFEDFYVIIENKINALDQESQITRYYSHAKKKNLNYNIFYLNRYGTEPSMKAFENFEKVPPIERNGNDQNDQPKYKCGDDGVELKLISYRETIRTWLEQCREASQELPNIHAGITHYLNLVKKITGDTMSANEREQIQEHLIKNPNDLTIALKISQAFNSPELRGKILYDFFDKLKDKLITDHIQECYPQKYTNLEYNLEACQNWFKRGDKENKWECKGFFLKTKNPNIFIHVEVATSALHYGLITENIDLEKKLRDKIEKPWEERNWPSLRWFSKMKADNINSFTSETILRLTNEEQITEFANLIHRDVNDILEKISVS</sequence>
<dbReference type="Pfam" id="PF14281">
    <property type="entry name" value="PDDEXK_4"/>
    <property type="match status" value="1"/>
</dbReference>
<dbReference type="HOGENOM" id="CLU_646602_0_0_7"/>
<dbReference type="EMBL" id="CP001816">
    <property type="protein sequence ID" value="ACZ11946.1"/>
    <property type="molecule type" value="Genomic_DNA"/>
</dbReference>
<reference evidence="1 2" key="2">
    <citation type="journal article" date="2010" name="Stand. Genomic Sci.">
        <title>Complete genome sequence of Sulfurospirillum deleyianum type strain (5175).</title>
        <authorList>
            <person name="Sikorski J."/>
            <person name="Lapidus A."/>
            <person name="Copeland A."/>
            <person name="Glavina Del Rio T."/>
            <person name="Nolan M."/>
            <person name="Lucas S."/>
            <person name="Chen F."/>
            <person name="Tice H."/>
            <person name="Cheng J.F."/>
            <person name="Saunders E."/>
            <person name="Bruce D."/>
            <person name="Goodwin L."/>
            <person name="Pitluck S."/>
            <person name="Ovchinnikova G."/>
            <person name="Pati A."/>
            <person name="Ivanova N."/>
            <person name="Mavromatis K."/>
            <person name="Chen A."/>
            <person name="Palaniappan K."/>
            <person name="Chain P."/>
            <person name="Land M."/>
            <person name="Hauser L."/>
            <person name="Chang Y.J."/>
            <person name="Jeffries C.D."/>
            <person name="Brettin T."/>
            <person name="Detter J.C."/>
            <person name="Han C."/>
            <person name="Rohde M."/>
            <person name="Lang E."/>
            <person name="Spring S."/>
            <person name="Goker M."/>
            <person name="Bristow J."/>
            <person name="Eisen J.A."/>
            <person name="Markowitz V."/>
            <person name="Hugenholtz P."/>
            <person name="Kyrpides N.C."/>
            <person name="Klenk H.P."/>
        </authorList>
    </citation>
    <scope>NUCLEOTIDE SEQUENCE [LARGE SCALE GENOMIC DNA]</scope>
    <source>
        <strain evidence="2">ATCC 51133 / DSM 6946 / 5175</strain>
    </source>
</reference>
<evidence type="ECO:0000313" key="1">
    <source>
        <dbReference type="EMBL" id="ACZ11946.1"/>
    </source>
</evidence>
<dbReference type="InterPro" id="IPR029470">
    <property type="entry name" value="PDDEXK_4"/>
</dbReference>
<name>D1B1H6_SULD5</name>
<accession>D1B1H6</accession>
<organism evidence="1 2">
    <name type="scientific">Sulfurospirillum deleyianum (strain ATCC 51133 / DSM 6946 / 5175)</name>
    <dbReference type="NCBI Taxonomy" id="525898"/>
    <lineage>
        <taxon>Bacteria</taxon>
        <taxon>Pseudomonadati</taxon>
        <taxon>Campylobacterota</taxon>
        <taxon>Epsilonproteobacteria</taxon>
        <taxon>Campylobacterales</taxon>
        <taxon>Sulfurospirillaceae</taxon>
        <taxon>Sulfurospirillum</taxon>
    </lineage>
</organism>
<reference evidence="2" key="1">
    <citation type="submission" date="2009-11" db="EMBL/GenBank/DDBJ databases">
        <title>The complete genome of Sulfurospirillum deleyianum DSM 6946.</title>
        <authorList>
            <consortium name="US DOE Joint Genome Institute (JGI-PGF)"/>
            <person name="Lucas S."/>
            <person name="Copeland A."/>
            <person name="Lapidus A."/>
            <person name="Glavina del Rio T."/>
            <person name="Dalin E."/>
            <person name="Tice H."/>
            <person name="Bruce D."/>
            <person name="Goodwin L."/>
            <person name="Pitluck S."/>
            <person name="Kyrpides N."/>
            <person name="Mavromatis K."/>
            <person name="Ivanova N."/>
            <person name="Ovchinnikova G."/>
            <person name="Munk A.C."/>
            <person name="Lu M."/>
            <person name="Brettin T."/>
            <person name="Detter J.C."/>
            <person name="Han C."/>
            <person name="Tapia R."/>
            <person name="Larimer F."/>
            <person name="Land M."/>
            <person name="Hauser L."/>
            <person name="Markowitz V."/>
            <person name="Cheng J.F."/>
            <person name="Hugenholtz P."/>
            <person name="Woyke T."/>
            <person name="Wu D."/>
            <person name="Aumann P."/>
            <person name="Schneider S."/>
            <person name="Lang E."/>
            <person name="Spring S."/>
            <person name="Klenk H.P."/>
            <person name="Eisen J.A."/>
        </authorList>
    </citation>
    <scope>NUCLEOTIDE SEQUENCE [LARGE SCALE GENOMIC DNA]</scope>
    <source>
        <strain evidence="2">ATCC 51133 / DSM 6946 / 5175</strain>
    </source>
</reference>
<dbReference type="KEGG" id="sdl:Sdel_0916"/>
<proteinExistence type="predicted"/>
<keyword evidence="2" id="KW-1185">Reference proteome</keyword>
<dbReference type="OrthoDB" id="6346224at2"/>
<evidence type="ECO:0008006" key="3">
    <source>
        <dbReference type="Google" id="ProtNLM"/>
    </source>
</evidence>
<dbReference type="RefSeq" id="WP_012856710.1">
    <property type="nucleotide sequence ID" value="NC_013512.1"/>
</dbReference>
<dbReference type="STRING" id="525898.Sdel_0916"/>
<gene>
    <name evidence="1" type="ordered locus">Sdel_0916</name>
</gene>